<keyword evidence="1" id="KW-0812">Transmembrane</keyword>
<accession>A0ABY4GAE2</accession>
<dbReference type="EMBL" id="CP095061">
    <property type="protein sequence ID" value="UOQ67730.1"/>
    <property type="molecule type" value="Genomic_DNA"/>
</dbReference>
<dbReference type="Proteomes" id="UP000830401">
    <property type="component" value="Chromosome"/>
</dbReference>
<dbReference type="RefSeq" id="WP_245123729.1">
    <property type="nucleotide sequence ID" value="NZ_CP095061.1"/>
</dbReference>
<keyword evidence="1" id="KW-0472">Membrane</keyword>
<feature type="transmembrane region" description="Helical" evidence="1">
    <location>
        <begin position="18"/>
        <end position="37"/>
    </location>
</feature>
<sequence>MSNSYTAGSSAKEMDNHFWLMTSMLLLVFALQLAGVIDLKKPTLSTPLVAGSAQMPSPHSGR</sequence>
<evidence type="ECO:0000313" key="3">
    <source>
        <dbReference type="Proteomes" id="UP000830401"/>
    </source>
</evidence>
<evidence type="ECO:0000313" key="2">
    <source>
        <dbReference type="EMBL" id="UOQ67730.1"/>
    </source>
</evidence>
<proteinExistence type="predicted"/>
<evidence type="ECO:0000256" key="1">
    <source>
        <dbReference type="SAM" id="Phobius"/>
    </source>
</evidence>
<gene>
    <name evidence="2" type="ORF">MUN86_07670</name>
</gene>
<protein>
    <submittedName>
        <fullName evidence="2">Uncharacterized protein</fullName>
    </submittedName>
</protein>
<keyword evidence="1" id="KW-1133">Transmembrane helix</keyword>
<name>A0ABY4GAE2_9BACT</name>
<keyword evidence="3" id="KW-1185">Reference proteome</keyword>
<organism evidence="2 3">
    <name type="scientific">Hymenobacter volaticus</name>
    <dbReference type="NCBI Taxonomy" id="2932254"/>
    <lineage>
        <taxon>Bacteria</taxon>
        <taxon>Pseudomonadati</taxon>
        <taxon>Bacteroidota</taxon>
        <taxon>Cytophagia</taxon>
        <taxon>Cytophagales</taxon>
        <taxon>Hymenobacteraceae</taxon>
        <taxon>Hymenobacter</taxon>
    </lineage>
</organism>
<reference evidence="2" key="1">
    <citation type="submission" date="2022-04" db="EMBL/GenBank/DDBJ databases">
        <title>Hymenobacter sp. isolated from the air.</title>
        <authorList>
            <person name="Won M."/>
            <person name="Lee C.-M."/>
            <person name="Woen H.-Y."/>
            <person name="Kwon S.-W."/>
        </authorList>
    </citation>
    <scope>NUCLEOTIDE SEQUENCE</scope>
    <source>
        <strain evidence="2">5420S-77</strain>
    </source>
</reference>